<dbReference type="PANTHER" id="PTHR42637:SF1">
    <property type="entry name" value="TRNA 2-(METHYLSULFANYL)-N(6)-ISOPENTENYLADENOSINE(37) HYDROXYLASE"/>
    <property type="match status" value="1"/>
</dbReference>
<organism evidence="1 2">
    <name type="scientific">Lonsdalea britannica</name>
    <dbReference type="NCBI Taxonomy" id="1082704"/>
    <lineage>
        <taxon>Bacteria</taxon>
        <taxon>Pseudomonadati</taxon>
        <taxon>Pseudomonadota</taxon>
        <taxon>Gammaproteobacteria</taxon>
        <taxon>Enterobacterales</taxon>
        <taxon>Pectobacteriaceae</taxon>
        <taxon>Lonsdalea</taxon>
    </lineage>
</organism>
<gene>
    <name evidence="1" type="ORF">CKQ53_09840</name>
</gene>
<dbReference type="GO" id="GO:0006400">
    <property type="term" value="P:tRNA modification"/>
    <property type="evidence" value="ECO:0007669"/>
    <property type="project" value="InterPro"/>
</dbReference>
<dbReference type="RefSeq" id="WP_118894949.1">
    <property type="nucleotide sequence ID" value="NZ_CP023009.1"/>
</dbReference>
<dbReference type="Pfam" id="PF06175">
    <property type="entry name" value="MiaE"/>
    <property type="match status" value="1"/>
</dbReference>
<dbReference type="Proteomes" id="UP000263881">
    <property type="component" value="Chromosome"/>
</dbReference>
<dbReference type="EMBL" id="CP023009">
    <property type="protein sequence ID" value="AXW87253.1"/>
    <property type="molecule type" value="Genomic_DNA"/>
</dbReference>
<dbReference type="GO" id="GO:0045301">
    <property type="term" value="F:tRNA 2-(methylsulfanyl)-N(6)-isopentenyladenosine(37) hydroxylase activity"/>
    <property type="evidence" value="ECO:0007669"/>
    <property type="project" value="InterPro"/>
</dbReference>
<sequence>MFDRAILTPIDQFLTAETPDEWVIEAQKADNLPTILRDHALCELKAAQNAAHVLRRYAVDEPGQRQLMDWLTPYENFAYHHRGEFAELGTKSPVSKQLGIRPGCHYGQDMIDKMVLLIKEELHHFHQVLEIMMSLGIVYQRLPASRYAKGMLQHVITHEPNTLVDKLIIGAFIEARSCERFAKLAPCLETQLQKFYLSLLRSEARHYQDYLALARQIADRDLSPRIAFFAEVEAELIVSPDDDFKFHSGKPRL</sequence>
<dbReference type="PANTHER" id="PTHR42637">
    <property type="entry name" value="TRNA-(MS[2]IO[6]A)-HYDROXYLASE"/>
    <property type="match status" value="1"/>
</dbReference>
<dbReference type="PIRSF" id="PIRSF020736">
    <property type="entry name" value="MiaE"/>
    <property type="match status" value="1"/>
</dbReference>
<dbReference type="KEGG" id="lbq:CKQ53_09840"/>
<evidence type="ECO:0000313" key="2">
    <source>
        <dbReference type="Proteomes" id="UP000263881"/>
    </source>
</evidence>
<evidence type="ECO:0000313" key="1">
    <source>
        <dbReference type="EMBL" id="AXW87253.1"/>
    </source>
</evidence>
<accession>A0AAD0SGG2</accession>
<reference evidence="1 2" key="1">
    <citation type="submission" date="2017-08" db="EMBL/GenBank/DDBJ databases">
        <title>Comparative genomics of bacteria isolated from necrotic lesions of AOD affected trees.</title>
        <authorList>
            <person name="Doonan J."/>
            <person name="Denman S."/>
            <person name="McDonald J.E."/>
        </authorList>
    </citation>
    <scope>NUCLEOTIDE SEQUENCE [LARGE SCALE GENOMIC DNA]</scope>
    <source>
        <strain evidence="1 2">477</strain>
    </source>
</reference>
<keyword evidence="2" id="KW-1185">Reference proteome</keyword>
<dbReference type="InterPro" id="IPR012347">
    <property type="entry name" value="Ferritin-like"/>
</dbReference>
<dbReference type="AlphaFoldDB" id="A0AAD0SGG2"/>
<name>A0AAD0SGG2_9GAMM</name>
<dbReference type="InterPro" id="IPR010386">
    <property type="entry name" value="tRNA-Hydrxlase_MiaE"/>
</dbReference>
<proteinExistence type="predicted"/>
<dbReference type="Gene3D" id="1.20.1260.10">
    <property type="match status" value="1"/>
</dbReference>
<protein>
    <submittedName>
        <fullName evidence="1">tRNA-(Ms[2]io[6]A)-hydroxylase</fullName>
    </submittedName>
</protein>
<dbReference type="NCBIfam" id="NF047790">
    <property type="entry name" value="tRNAmsioHdxaseMiaE"/>
    <property type="match status" value="1"/>
</dbReference>
<dbReference type="SUPFAM" id="SSF47240">
    <property type="entry name" value="Ferritin-like"/>
    <property type="match status" value="1"/>
</dbReference>
<dbReference type="InterPro" id="IPR009078">
    <property type="entry name" value="Ferritin-like_SF"/>
</dbReference>